<dbReference type="SUPFAM" id="SSF48452">
    <property type="entry name" value="TPR-like"/>
    <property type="match status" value="1"/>
</dbReference>
<evidence type="ECO:0000313" key="3">
    <source>
        <dbReference type="EMBL" id="MEM0514770.1"/>
    </source>
</evidence>
<reference evidence="3 4" key="1">
    <citation type="submission" date="2024-03" db="EMBL/GenBank/DDBJ databases">
        <title>Pseudoalteromonas qingdaonensis sp. nov., isolated from the intestines of marine benthic organisms.</title>
        <authorList>
            <person name="Lin X."/>
            <person name="Fang S."/>
            <person name="Hu X."/>
        </authorList>
    </citation>
    <scope>NUCLEOTIDE SEQUENCE [LARGE SCALE GENOMIC DNA]</scope>
    <source>
        <strain evidence="3 4">YIC-827</strain>
    </source>
</reference>
<comment type="caution">
    <text evidence="3">The sequence shown here is derived from an EMBL/GenBank/DDBJ whole genome shotgun (WGS) entry which is preliminary data.</text>
</comment>
<accession>A0ABU9MTZ0</accession>
<evidence type="ECO:0000313" key="4">
    <source>
        <dbReference type="Proteomes" id="UP001447008"/>
    </source>
</evidence>
<feature type="signal peptide" evidence="1">
    <location>
        <begin position="1"/>
        <end position="17"/>
    </location>
</feature>
<dbReference type="Proteomes" id="UP001447008">
    <property type="component" value="Unassembled WGS sequence"/>
</dbReference>
<keyword evidence="4" id="KW-1185">Reference proteome</keyword>
<dbReference type="InterPro" id="IPR025137">
    <property type="entry name" value="NfrA_C"/>
</dbReference>
<evidence type="ECO:0000259" key="2">
    <source>
        <dbReference type="Pfam" id="PF13283"/>
    </source>
</evidence>
<keyword evidence="1" id="KW-0732">Signal</keyword>
<organism evidence="3 4">
    <name type="scientific">Pseudoalteromonas qingdaonensis</name>
    <dbReference type="NCBI Taxonomy" id="3131913"/>
    <lineage>
        <taxon>Bacteria</taxon>
        <taxon>Pseudomonadati</taxon>
        <taxon>Pseudomonadota</taxon>
        <taxon>Gammaproteobacteria</taxon>
        <taxon>Alteromonadales</taxon>
        <taxon>Pseudoalteromonadaceae</taxon>
        <taxon>Pseudoalteromonas</taxon>
    </lineage>
</organism>
<name>A0ABU9MTZ0_9GAMM</name>
<dbReference type="Pfam" id="PF13283">
    <property type="entry name" value="NfrA_C"/>
    <property type="match status" value="1"/>
</dbReference>
<dbReference type="InterPro" id="IPR011990">
    <property type="entry name" value="TPR-like_helical_dom_sf"/>
</dbReference>
<dbReference type="Gene3D" id="1.25.40.10">
    <property type="entry name" value="Tetratricopeptide repeat domain"/>
    <property type="match status" value="1"/>
</dbReference>
<dbReference type="RefSeq" id="WP_342676849.1">
    <property type="nucleotide sequence ID" value="NZ_JBCGCU010000004.1"/>
</dbReference>
<sequence>MRMICLALLASWSVAAAKPGFEAGKNYSEYTQFLLYPHVDMAYRHIDKQQYAEAEDELHKALAITADNPYLLERLFYVVSAQQDWLELARLYGHHSSTLLAQPQWHDTLVHYVQLGLAQQPERFIGFVEPLLGDTRLSLTQRSQLGALSASVVNTEMRAAYIERLVKTYNLNELQLNYCFALLESDAFDSVATCITEVSDPEQQLQIRKHFIQALIGAQRYQEAGDQFLLYQQQTQLSADERAQWLELSMMGQDWHQALALNAAMPASVAQLLQRADIAKLAQNDEELSSTLIALTQMQLHQAQEYRVLVLMADQASKKAPWRQRFYRYQVHHLENHSAWRERAIQIAQAHQDNEFWVTLLAAQPRLSRQQQLQLALGYDRLGQQQQAQQHWQTLAERYPYELAYAARASHFAMQQQQYAQVVRLLAPFWPLASSQDESAELSYRFLSSLEQLDPERVPGALKQAFDVPLSLAQQAIFSGFASTLEYCDLAAHWLAATASLAELHQLGTCYAKLDKERAYTIFKRAEQLAPEDVNTRVQLAYLSSLMGLHQNAFDYWLSLDRELSDAEQLHNAIVSAVNVHQYAPAMTWLHRLEALDIPKEARFYQLQLLLAQRLGDVYTQEQSLLWLNQQQPQPSYQIQLAGLYWQQGKQQQAMALVADIEALGVEHLTVNDLAPLGYLYTDMEMANKATPLYQEYLNSQPDLYPMHQQLAYSYVAINELDAALEHATIAAQHMDIMALDKPAQQQLKRLRRDLLADSRWLLQAQIGEQLLPIDASPQANELDYGGFIDVRYSQRLHYHWREQDTHQWYARAFMQGDEDNRATTLATGYSWQPSAAIDFNLAIEPQWQLDSGHFDVMVKAATDVFSISDSRANWQVEGEGWVQQSLYLEAVHWLKADQGQIYAQYQGGYHFKLSESVQRAFSLQPYVQAQWAHSGQQQDSRIGVGLGLHWWGQGDEITAYRSRAMVKLLLQRVMDGEREGENLVTMNVEWLW</sequence>
<evidence type="ECO:0000256" key="1">
    <source>
        <dbReference type="SAM" id="SignalP"/>
    </source>
</evidence>
<feature type="domain" description="Bacteriophage N4 adsorption protein A C-terminal" evidence="2">
    <location>
        <begin position="823"/>
        <end position="983"/>
    </location>
</feature>
<protein>
    <recommendedName>
        <fullName evidence="2">Bacteriophage N4 adsorption protein A C-terminal domain-containing protein</fullName>
    </recommendedName>
</protein>
<gene>
    <name evidence="3" type="ORF">WCN91_04925</name>
</gene>
<dbReference type="EMBL" id="JBCGCU010000004">
    <property type="protein sequence ID" value="MEM0514770.1"/>
    <property type="molecule type" value="Genomic_DNA"/>
</dbReference>
<proteinExistence type="predicted"/>
<feature type="chain" id="PRO_5047103483" description="Bacteriophage N4 adsorption protein A C-terminal domain-containing protein" evidence="1">
    <location>
        <begin position="18"/>
        <end position="993"/>
    </location>
</feature>